<feature type="domain" description="Response regulatory" evidence="2">
    <location>
        <begin position="4"/>
        <end position="130"/>
    </location>
</feature>
<keyword evidence="1" id="KW-0597">Phosphoprotein</keyword>
<dbReference type="SUPFAM" id="SSF52172">
    <property type="entry name" value="CheY-like"/>
    <property type="match status" value="1"/>
</dbReference>
<dbReference type="KEGG" id="rti:DC20_00575"/>
<evidence type="ECO:0000259" key="2">
    <source>
        <dbReference type="PROSITE" id="PS50110"/>
    </source>
</evidence>
<dbReference type="Pfam" id="PF00072">
    <property type="entry name" value="Response_reg"/>
    <property type="match status" value="1"/>
</dbReference>
<dbReference type="SMART" id="SM00448">
    <property type="entry name" value="REC"/>
    <property type="match status" value="1"/>
</dbReference>
<organism evidence="3 4">
    <name type="scientific">Rufibacter tibetensis</name>
    <dbReference type="NCBI Taxonomy" id="512763"/>
    <lineage>
        <taxon>Bacteria</taxon>
        <taxon>Pseudomonadati</taxon>
        <taxon>Bacteroidota</taxon>
        <taxon>Cytophagia</taxon>
        <taxon>Cytophagales</taxon>
        <taxon>Hymenobacteraceae</taxon>
        <taxon>Rufibacter</taxon>
    </lineage>
</organism>
<reference evidence="3 4" key="1">
    <citation type="submission" date="2015-08" db="EMBL/GenBank/DDBJ databases">
        <title>Complete genome sequence of Rufibacter tibetensis strain 1351t, a radiation-resistant bacterium from tibet plateau.</title>
        <authorList>
            <person name="Dai J."/>
        </authorList>
    </citation>
    <scope>NUCLEOTIDE SEQUENCE [LARGE SCALE GENOMIC DNA]</scope>
    <source>
        <strain evidence="3 4">1351</strain>
    </source>
</reference>
<proteinExistence type="predicted"/>
<dbReference type="GO" id="GO:0000160">
    <property type="term" value="P:phosphorelay signal transduction system"/>
    <property type="evidence" value="ECO:0007669"/>
    <property type="project" value="InterPro"/>
</dbReference>
<dbReference type="InterPro" id="IPR011006">
    <property type="entry name" value="CheY-like_superfamily"/>
</dbReference>
<dbReference type="PROSITE" id="PS50110">
    <property type="entry name" value="RESPONSE_REGULATORY"/>
    <property type="match status" value="1"/>
</dbReference>
<sequence length="139" mass="15358">MVRKVLLVDDDDISTFLNIELMDRMAFAEETVVATNGQEAHEVLLTTCCSSNVSECHLDLILLDINMPVLDGFGFLEEYGKMDLCCAPKVVLLSSSNHPDDLEKAKQHGLPILTKPLTTENLTIILSELSKVVVETPNK</sequence>
<feature type="modified residue" description="4-aspartylphosphate" evidence="1">
    <location>
        <position position="64"/>
    </location>
</feature>
<keyword evidence="4" id="KW-1185">Reference proteome</keyword>
<dbReference type="Proteomes" id="UP000061382">
    <property type="component" value="Chromosome"/>
</dbReference>
<dbReference type="Gene3D" id="3.40.50.2300">
    <property type="match status" value="1"/>
</dbReference>
<dbReference type="RefSeq" id="WP_062542051.1">
    <property type="nucleotide sequence ID" value="NZ_CP012643.1"/>
</dbReference>
<protein>
    <recommendedName>
        <fullName evidence="2">Response regulatory domain-containing protein</fullName>
    </recommendedName>
</protein>
<dbReference type="OrthoDB" id="1524091at2"/>
<evidence type="ECO:0000313" key="3">
    <source>
        <dbReference type="EMBL" id="ALI97757.1"/>
    </source>
</evidence>
<dbReference type="PANTHER" id="PTHR44520">
    <property type="entry name" value="RESPONSE REGULATOR RCP1-RELATED"/>
    <property type="match status" value="1"/>
</dbReference>
<gene>
    <name evidence="3" type="ORF">DC20_00575</name>
</gene>
<dbReference type="AlphaFoldDB" id="A0A0P0CTZ2"/>
<accession>A0A0P0CTZ2</accession>
<dbReference type="PATRIC" id="fig|512763.3.peg.123"/>
<evidence type="ECO:0000256" key="1">
    <source>
        <dbReference type="PROSITE-ProRule" id="PRU00169"/>
    </source>
</evidence>
<dbReference type="InterPro" id="IPR052893">
    <property type="entry name" value="TCS_response_regulator"/>
</dbReference>
<dbReference type="PANTHER" id="PTHR44520:SF2">
    <property type="entry name" value="RESPONSE REGULATOR RCP1"/>
    <property type="match status" value="1"/>
</dbReference>
<name>A0A0P0CTZ2_9BACT</name>
<dbReference type="InterPro" id="IPR001789">
    <property type="entry name" value="Sig_transdc_resp-reg_receiver"/>
</dbReference>
<evidence type="ECO:0000313" key="4">
    <source>
        <dbReference type="Proteomes" id="UP000061382"/>
    </source>
</evidence>
<dbReference type="EMBL" id="CP012643">
    <property type="protein sequence ID" value="ALI97757.1"/>
    <property type="molecule type" value="Genomic_DNA"/>
</dbReference>
<dbReference type="STRING" id="512763.DC20_00575"/>